<organism evidence="2 3">
    <name type="scientific">Ophiocordyceps australis</name>
    <dbReference type="NCBI Taxonomy" id="1399860"/>
    <lineage>
        <taxon>Eukaryota</taxon>
        <taxon>Fungi</taxon>
        <taxon>Dikarya</taxon>
        <taxon>Ascomycota</taxon>
        <taxon>Pezizomycotina</taxon>
        <taxon>Sordariomycetes</taxon>
        <taxon>Hypocreomycetidae</taxon>
        <taxon>Hypocreales</taxon>
        <taxon>Ophiocordycipitaceae</taxon>
        <taxon>Ophiocordyceps</taxon>
    </lineage>
</organism>
<feature type="region of interest" description="Disordered" evidence="1">
    <location>
        <begin position="1"/>
        <end position="36"/>
    </location>
</feature>
<evidence type="ECO:0000313" key="2">
    <source>
        <dbReference type="EMBL" id="PHH83731.1"/>
    </source>
</evidence>
<dbReference type="EMBL" id="NJEU01000003">
    <property type="protein sequence ID" value="PHH83731.1"/>
    <property type="molecule type" value="Genomic_DNA"/>
</dbReference>
<evidence type="ECO:0000256" key="1">
    <source>
        <dbReference type="SAM" id="MobiDB-lite"/>
    </source>
</evidence>
<dbReference type="OrthoDB" id="5194044at2759"/>
<accession>A0A2C5ZWG1</accession>
<gene>
    <name evidence="2" type="ORF">CDD82_3805</name>
</gene>
<dbReference type="AlphaFoldDB" id="A0A2C5ZWG1"/>
<name>A0A2C5ZWG1_9HYPO</name>
<evidence type="ECO:0000313" key="3">
    <source>
        <dbReference type="Proteomes" id="UP000224854"/>
    </source>
</evidence>
<comment type="caution">
    <text evidence="2">The sequence shown here is derived from an EMBL/GenBank/DDBJ whole genome shotgun (WGS) entry which is preliminary data.</text>
</comment>
<dbReference type="Proteomes" id="UP000224854">
    <property type="component" value="Unassembled WGS sequence"/>
</dbReference>
<protein>
    <submittedName>
        <fullName evidence="2">Uncharacterized protein</fullName>
    </submittedName>
</protein>
<keyword evidence="3" id="KW-1185">Reference proteome</keyword>
<reference evidence="2 3" key="1">
    <citation type="submission" date="2017-06" db="EMBL/GenBank/DDBJ databases">
        <title>Ant-infecting Ophiocordyceps genomes reveal a high diversity of potential behavioral manipulation genes and a possible major role for enterotoxins.</title>
        <authorList>
            <person name="De Bekker C."/>
            <person name="Evans H.C."/>
            <person name="Brachmann A."/>
            <person name="Hughes D.P."/>
        </authorList>
    </citation>
    <scope>NUCLEOTIDE SEQUENCE [LARGE SCALE GENOMIC DNA]</scope>
    <source>
        <strain evidence="2 3">1348a</strain>
    </source>
</reference>
<sequence>MPAASDAPKSPKPARRLRSTESLSQADVSAAAPPRQVRFEGAKEAAGANVESAAAAAETKDCQPTNFPQLGGVSNQWFTAADPTRSVNQQRAPAAYYCQPQQHPYYPTPTGGSNITYIGQPQYQYQQYRHPAMANMADYSNAAPPPSGLNFQPPVPDTTFGPIPHVYMPRFDAPGQAIAAVGPPQIQFVPLATTTPAVSRPATFSVLVPKTLYNGGFTYYASANQPNSYNFGHGNSKAFYYYSRPQPSFYPYPQYPSLYYCY</sequence>
<proteinExistence type="predicted"/>